<dbReference type="InterPro" id="IPR014718">
    <property type="entry name" value="GH-type_carb-bd"/>
</dbReference>
<evidence type="ECO:0000256" key="6">
    <source>
        <dbReference type="ARBA" id="ARBA00013185"/>
    </source>
</evidence>
<comment type="pathway">
    <text evidence="3 11">Carbohydrate metabolism; hexose metabolism.</text>
</comment>
<dbReference type="Pfam" id="PF01263">
    <property type="entry name" value="Aldose_epim"/>
    <property type="match status" value="1"/>
</dbReference>
<evidence type="ECO:0000256" key="3">
    <source>
        <dbReference type="ARBA" id="ARBA00005028"/>
    </source>
</evidence>
<dbReference type="SUPFAM" id="SSF74650">
    <property type="entry name" value="Galactose mutarotase-like"/>
    <property type="match status" value="1"/>
</dbReference>
<comment type="catalytic activity">
    <reaction evidence="1 11">
        <text>alpha-D-glucose = beta-D-glucose</text>
        <dbReference type="Rhea" id="RHEA:10264"/>
        <dbReference type="ChEBI" id="CHEBI:15903"/>
        <dbReference type="ChEBI" id="CHEBI:17925"/>
        <dbReference type="EC" id="5.1.3.3"/>
    </reaction>
</comment>
<accession>A0A4Q5LJW1</accession>
<dbReference type="PANTHER" id="PTHR10091">
    <property type="entry name" value="ALDOSE-1-EPIMERASE"/>
    <property type="match status" value="1"/>
</dbReference>
<evidence type="ECO:0000256" key="2">
    <source>
        <dbReference type="ARBA" id="ARBA00001913"/>
    </source>
</evidence>
<dbReference type="GO" id="GO:0005737">
    <property type="term" value="C:cytoplasm"/>
    <property type="evidence" value="ECO:0007669"/>
    <property type="project" value="TreeGrafter"/>
</dbReference>
<protein>
    <recommendedName>
        <fullName evidence="7 11">Aldose 1-epimerase</fullName>
        <ecNumber evidence="6 11">5.1.3.3</ecNumber>
    </recommendedName>
</protein>
<comment type="cofactor">
    <cofactor evidence="2">
        <name>Ca(2+)</name>
        <dbReference type="ChEBI" id="CHEBI:29108"/>
    </cofactor>
</comment>
<keyword evidence="8" id="KW-0106">Calcium</keyword>
<evidence type="ECO:0000256" key="13">
    <source>
        <dbReference type="PIRSR" id="PIRSR005096-3"/>
    </source>
</evidence>
<evidence type="ECO:0000256" key="7">
    <source>
        <dbReference type="ARBA" id="ARBA00014165"/>
    </source>
</evidence>
<dbReference type="OrthoDB" id="9779408at2"/>
<keyword evidence="9 11" id="KW-0413">Isomerase</keyword>
<dbReference type="EC" id="5.1.3.3" evidence="6 11"/>
<dbReference type="GO" id="GO:0004034">
    <property type="term" value="F:aldose 1-epimerase activity"/>
    <property type="evidence" value="ECO:0007669"/>
    <property type="project" value="UniProtKB-EC"/>
</dbReference>
<feature type="active site" description="Proton acceptor" evidence="12">
    <location>
        <position position="309"/>
    </location>
</feature>
<feature type="binding site" evidence="13">
    <location>
        <begin position="177"/>
        <end position="179"/>
    </location>
    <ligand>
        <name>beta-D-galactose</name>
        <dbReference type="ChEBI" id="CHEBI:27667"/>
    </ligand>
</feature>
<dbReference type="InterPro" id="IPR047215">
    <property type="entry name" value="Galactose_mutarotase-like"/>
</dbReference>
<dbReference type="GO" id="GO:0033499">
    <property type="term" value="P:galactose catabolic process via UDP-galactose, Leloir pathway"/>
    <property type="evidence" value="ECO:0007669"/>
    <property type="project" value="TreeGrafter"/>
</dbReference>
<dbReference type="EMBL" id="SEWG01000005">
    <property type="protein sequence ID" value="RYU89615.1"/>
    <property type="molecule type" value="Genomic_DNA"/>
</dbReference>
<dbReference type="GO" id="GO:0006006">
    <property type="term" value="P:glucose metabolic process"/>
    <property type="evidence" value="ECO:0007669"/>
    <property type="project" value="TreeGrafter"/>
</dbReference>
<evidence type="ECO:0000256" key="8">
    <source>
        <dbReference type="ARBA" id="ARBA00022837"/>
    </source>
</evidence>
<dbReference type="Gene3D" id="2.70.98.10">
    <property type="match status" value="1"/>
</dbReference>
<evidence type="ECO:0000256" key="9">
    <source>
        <dbReference type="ARBA" id="ARBA00023235"/>
    </source>
</evidence>
<dbReference type="InterPro" id="IPR018052">
    <property type="entry name" value="Ald1_epimerase_CS"/>
</dbReference>
<dbReference type="CDD" id="cd09019">
    <property type="entry name" value="galactose_mutarotase_like"/>
    <property type="match status" value="1"/>
</dbReference>
<evidence type="ECO:0000256" key="4">
    <source>
        <dbReference type="ARBA" id="ARBA00006206"/>
    </source>
</evidence>
<proteinExistence type="inferred from homology"/>
<sequence length="344" mass="37886">MAVNISSRLWGQPDDKSIYLFKVENDSGGYVELSNYGATVVSVVVPNRQQQPGHVIIGFPDLDSYLNDTNYIGATIGRYANRISNAGFSIDANYYQLNNNDGKNCNHGGTHGFNKKVFEASVADDKIIMALKSADGEGGFPGNLELTVTYTWNDYNELLINYRATSDKPTIANFTNHSYFNLSGFNNNINHQKLIIKGNLTLHSRPDHTVSGAILPAGPKAFNNDKLSDKFQTGDAGIKGLNLFYIIDKAKNETGLMPAAKLSDETSGRTLEVYTDYPGLFLYTGDYLSGSALTHTGRPVQPFDGLCLECQHYPDSINNPNFPQAILQPGDTYNQHILFKFGQL</sequence>
<feature type="binding site" evidence="13">
    <location>
        <begin position="81"/>
        <end position="82"/>
    </location>
    <ligand>
        <name>beta-D-galactose</name>
        <dbReference type="ChEBI" id="CHEBI:27667"/>
    </ligand>
</feature>
<dbReference type="PROSITE" id="PS00545">
    <property type="entry name" value="ALDOSE_1_EPIMERASE"/>
    <property type="match status" value="1"/>
</dbReference>
<organism evidence="14 15">
    <name type="scientific">Mucilaginibacter terrigena</name>
    <dbReference type="NCBI Taxonomy" id="2492395"/>
    <lineage>
        <taxon>Bacteria</taxon>
        <taxon>Pseudomonadati</taxon>
        <taxon>Bacteroidota</taxon>
        <taxon>Sphingobacteriia</taxon>
        <taxon>Sphingobacteriales</taxon>
        <taxon>Sphingobacteriaceae</taxon>
        <taxon>Mucilaginibacter</taxon>
    </lineage>
</organism>
<dbReference type="UniPathway" id="UPA00242"/>
<dbReference type="AlphaFoldDB" id="A0A4Q5LJW1"/>
<dbReference type="PIRSF" id="PIRSF005096">
    <property type="entry name" value="GALM"/>
    <property type="match status" value="1"/>
</dbReference>
<gene>
    <name evidence="14" type="ORF">EWM62_14985</name>
</gene>
<comment type="similarity">
    <text evidence="4 11">Belongs to the aldose epimerase family.</text>
</comment>
<dbReference type="PANTHER" id="PTHR10091:SF0">
    <property type="entry name" value="GALACTOSE MUTAROTASE"/>
    <property type="match status" value="1"/>
</dbReference>
<evidence type="ECO:0000256" key="12">
    <source>
        <dbReference type="PIRSR" id="PIRSR005096-1"/>
    </source>
</evidence>
<evidence type="ECO:0000256" key="10">
    <source>
        <dbReference type="ARBA" id="ARBA00023277"/>
    </source>
</evidence>
<keyword evidence="15" id="KW-1185">Reference proteome</keyword>
<evidence type="ECO:0000313" key="15">
    <source>
        <dbReference type="Proteomes" id="UP000293331"/>
    </source>
</evidence>
<dbReference type="Proteomes" id="UP000293331">
    <property type="component" value="Unassembled WGS sequence"/>
</dbReference>
<name>A0A4Q5LJW1_9SPHI</name>
<evidence type="ECO:0000256" key="5">
    <source>
        <dbReference type="ARBA" id="ARBA00011245"/>
    </source>
</evidence>
<dbReference type="InterPro" id="IPR015443">
    <property type="entry name" value="Aldose_1-epimerase"/>
</dbReference>
<reference evidence="14 15" key="1">
    <citation type="submission" date="2019-02" db="EMBL/GenBank/DDBJ databases">
        <title>Bacterial novel species Mucilaginibacter sp. 17JY9-4 isolated from soil.</title>
        <authorList>
            <person name="Jung H.-Y."/>
        </authorList>
    </citation>
    <scope>NUCLEOTIDE SEQUENCE [LARGE SCALE GENOMIC DNA]</scope>
    <source>
        <strain evidence="14 15">17JY9-4</strain>
    </source>
</reference>
<dbReference type="GO" id="GO:0030246">
    <property type="term" value="F:carbohydrate binding"/>
    <property type="evidence" value="ECO:0007669"/>
    <property type="project" value="InterPro"/>
</dbReference>
<dbReference type="RefSeq" id="WP_129877474.1">
    <property type="nucleotide sequence ID" value="NZ_SEWG01000005.1"/>
</dbReference>
<dbReference type="InterPro" id="IPR008183">
    <property type="entry name" value="Aldose_1/G6P_1-epimerase"/>
</dbReference>
<evidence type="ECO:0000256" key="1">
    <source>
        <dbReference type="ARBA" id="ARBA00001614"/>
    </source>
</evidence>
<comment type="subunit">
    <text evidence="5">Monomer.</text>
</comment>
<keyword evidence="10 11" id="KW-0119">Carbohydrate metabolism</keyword>
<comment type="caution">
    <text evidence="14">The sequence shown here is derived from an EMBL/GenBank/DDBJ whole genome shotgun (WGS) entry which is preliminary data.</text>
</comment>
<evidence type="ECO:0000256" key="11">
    <source>
        <dbReference type="PIRNR" id="PIRNR005096"/>
    </source>
</evidence>
<dbReference type="InterPro" id="IPR011013">
    <property type="entry name" value="Gal_mutarotase_sf_dom"/>
</dbReference>
<evidence type="ECO:0000313" key="14">
    <source>
        <dbReference type="EMBL" id="RYU89615.1"/>
    </source>
</evidence>
<feature type="active site" description="Proton donor" evidence="12">
    <location>
        <position position="177"/>
    </location>
</feature>